<dbReference type="InterPro" id="IPR005823">
    <property type="entry name" value="Ribosomal_uL13_bac-type"/>
</dbReference>
<dbReference type="PIRSF" id="PIRSF002181">
    <property type="entry name" value="Ribosomal_L13"/>
    <property type="match status" value="1"/>
</dbReference>
<evidence type="ECO:0000313" key="6">
    <source>
        <dbReference type="Proteomes" id="UP000053947"/>
    </source>
</evidence>
<evidence type="ECO:0000256" key="4">
    <source>
        <dbReference type="HAMAP-Rule" id="MF_01366"/>
    </source>
</evidence>
<dbReference type="GO" id="GO:0017148">
    <property type="term" value="P:negative regulation of translation"/>
    <property type="evidence" value="ECO:0007669"/>
    <property type="project" value="TreeGrafter"/>
</dbReference>
<evidence type="ECO:0000313" key="5">
    <source>
        <dbReference type="EMBL" id="KTB47454.1"/>
    </source>
</evidence>
<dbReference type="SUPFAM" id="SSF52161">
    <property type="entry name" value="Ribosomal protein L13"/>
    <property type="match status" value="1"/>
</dbReference>
<keyword evidence="6" id="KW-1185">Reference proteome</keyword>
<dbReference type="GO" id="GO:0003735">
    <property type="term" value="F:structural constituent of ribosome"/>
    <property type="evidence" value="ECO:0007669"/>
    <property type="project" value="InterPro"/>
</dbReference>
<dbReference type="GO" id="GO:0006412">
    <property type="term" value="P:translation"/>
    <property type="evidence" value="ECO:0007669"/>
    <property type="project" value="UniProtKB-UniRule"/>
</dbReference>
<proteinExistence type="inferred from homology"/>
<dbReference type="GO" id="GO:0003729">
    <property type="term" value="F:mRNA binding"/>
    <property type="evidence" value="ECO:0007669"/>
    <property type="project" value="TreeGrafter"/>
</dbReference>
<reference evidence="5 6" key="1">
    <citation type="submission" date="2015-06" db="EMBL/GenBank/DDBJ databases">
        <title>Genome sequence of the organohalide-respiring Dehalogenimonas alkenigignens type strain (IP3-3T).</title>
        <authorList>
            <person name="Key T.A."/>
            <person name="Richmond D.P."/>
            <person name="Bowman K.S."/>
            <person name="Cho Y.-J."/>
            <person name="Chun J."/>
            <person name="da Costa M.S."/>
            <person name="Rainey F.A."/>
            <person name="Moe W.M."/>
        </authorList>
    </citation>
    <scope>NUCLEOTIDE SEQUENCE [LARGE SCALE GENOMIC DNA]</scope>
    <source>
        <strain evidence="5 6">IP3-3</strain>
    </source>
</reference>
<comment type="caution">
    <text evidence="5">The sequence shown here is derived from an EMBL/GenBank/DDBJ whole genome shotgun (WGS) entry which is preliminary data.</text>
</comment>
<dbReference type="AlphaFoldDB" id="A0A0W0GFX3"/>
<dbReference type="RefSeq" id="WP_058438037.1">
    <property type="nucleotide sequence ID" value="NZ_KQ758903.1"/>
</dbReference>
<dbReference type="Gene3D" id="3.90.1180.10">
    <property type="entry name" value="Ribosomal protein L13"/>
    <property type="match status" value="1"/>
</dbReference>
<keyword evidence="3 4" id="KW-0687">Ribonucleoprotein</keyword>
<organism evidence="5 6">
    <name type="scientific">Dehalogenimonas alkenigignens</name>
    <dbReference type="NCBI Taxonomy" id="1217799"/>
    <lineage>
        <taxon>Bacteria</taxon>
        <taxon>Bacillati</taxon>
        <taxon>Chloroflexota</taxon>
        <taxon>Dehalococcoidia</taxon>
        <taxon>Dehalococcoidales</taxon>
        <taxon>Dehalococcoidaceae</taxon>
        <taxon>Dehalogenimonas</taxon>
    </lineage>
</organism>
<dbReference type="HAMAP" id="MF_01366">
    <property type="entry name" value="Ribosomal_uL13"/>
    <property type="match status" value="1"/>
</dbReference>
<dbReference type="PANTHER" id="PTHR11545:SF2">
    <property type="entry name" value="LARGE RIBOSOMAL SUBUNIT PROTEIN UL13M"/>
    <property type="match status" value="1"/>
</dbReference>
<dbReference type="CDD" id="cd00392">
    <property type="entry name" value="Ribosomal_L13"/>
    <property type="match status" value="1"/>
</dbReference>
<name>A0A0W0GFX3_9CHLR</name>
<dbReference type="GO" id="GO:0022625">
    <property type="term" value="C:cytosolic large ribosomal subunit"/>
    <property type="evidence" value="ECO:0007669"/>
    <property type="project" value="TreeGrafter"/>
</dbReference>
<comment type="similarity">
    <text evidence="1 4">Belongs to the universal ribosomal protein uL13 family.</text>
</comment>
<accession>A0A0W0GFX3</accession>
<comment type="function">
    <text evidence="4">This protein is one of the early assembly proteins of the 50S ribosomal subunit, although it is not seen to bind rRNA by itself. It is important during the early stages of 50S assembly.</text>
</comment>
<dbReference type="PANTHER" id="PTHR11545">
    <property type="entry name" value="RIBOSOMAL PROTEIN L13"/>
    <property type="match status" value="1"/>
</dbReference>
<comment type="subunit">
    <text evidence="4">Part of the 50S ribosomal subunit.</text>
</comment>
<dbReference type="Pfam" id="PF00572">
    <property type="entry name" value="Ribosomal_L13"/>
    <property type="match status" value="1"/>
</dbReference>
<evidence type="ECO:0000256" key="1">
    <source>
        <dbReference type="ARBA" id="ARBA00006227"/>
    </source>
</evidence>
<protein>
    <recommendedName>
        <fullName evidence="4">Large ribosomal subunit protein uL13</fullName>
    </recommendedName>
</protein>
<sequence>MKTLSVKAGDITREWHVIDAEGKVLGQVAAQAAKLLMGKHKPIFCRHLDCGDGVIIINAGKIIFTGKKGTDKFYYRHSGYPGGFRQESLNQMLEKKPTFPLEHAIRGMLPRNRLGSAMFRKLRVYAGAEHPHLAQVSAAAEAK</sequence>
<gene>
    <name evidence="4" type="primary">rplM</name>
    <name evidence="5" type="ORF">DEALK_02990</name>
</gene>
<dbReference type="InterPro" id="IPR005822">
    <property type="entry name" value="Ribosomal_uL13"/>
</dbReference>
<dbReference type="NCBIfam" id="TIGR01066">
    <property type="entry name" value="rplM_bact"/>
    <property type="match status" value="1"/>
</dbReference>
<dbReference type="EMBL" id="LFDV01000002">
    <property type="protein sequence ID" value="KTB47454.1"/>
    <property type="molecule type" value="Genomic_DNA"/>
</dbReference>
<dbReference type="STRING" id="1217799.DEALK_02990"/>
<dbReference type="Proteomes" id="UP000053947">
    <property type="component" value="Unassembled WGS sequence"/>
</dbReference>
<evidence type="ECO:0000256" key="2">
    <source>
        <dbReference type="ARBA" id="ARBA00022980"/>
    </source>
</evidence>
<dbReference type="InterPro" id="IPR036899">
    <property type="entry name" value="Ribosomal_uL13_sf"/>
</dbReference>
<keyword evidence="2 4" id="KW-0689">Ribosomal protein</keyword>
<evidence type="ECO:0000256" key="3">
    <source>
        <dbReference type="ARBA" id="ARBA00023274"/>
    </source>
</evidence>
<dbReference type="OrthoDB" id="9801330at2"/>
<dbReference type="PATRIC" id="fig|1217799.6.peg.311"/>